<dbReference type="OrthoDB" id="1013198at2"/>
<dbReference type="STRING" id="879243.Poras_0093"/>
<sequence>MARQIILHPGDRIALRQLRYRDELLHSVLLTYHDHGRGVELTPWYHDEPPHTLYYSGSWRLIEDDSADHHYLLRYE</sequence>
<organism evidence="1 2">
    <name type="scientific">Porphyromonas asaccharolytica (strain ATCC 25260 / DSM 20707 / BCRC 10618 / CCUG 7834 / JCM 6326 / LMG 13178 / VPI 4198 / B440)</name>
    <name type="common">Bacteroides asaccharolyticus</name>
    <dbReference type="NCBI Taxonomy" id="879243"/>
    <lineage>
        <taxon>Bacteria</taxon>
        <taxon>Pseudomonadati</taxon>
        <taxon>Bacteroidota</taxon>
        <taxon>Bacteroidia</taxon>
        <taxon>Bacteroidales</taxon>
        <taxon>Porphyromonadaceae</taxon>
        <taxon>Porphyromonas</taxon>
    </lineage>
</organism>
<protein>
    <submittedName>
        <fullName evidence="1">Uncharacterized protein</fullName>
    </submittedName>
</protein>
<dbReference type="RefSeq" id="WP_013759759.1">
    <property type="nucleotide sequence ID" value="NC_015501.1"/>
</dbReference>
<proteinExistence type="predicted"/>
<gene>
    <name evidence="1" type="ordered locus">Poras_0093</name>
</gene>
<evidence type="ECO:0000313" key="2">
    <source>
        <dbReference type="Proteomes" id="UP000006545"/>
    </source>
</evidence>
<dbReference type="EMBL" id="CP002689">
    <property type="protein sequence ID" value="AEE12047.1"/>
    <property type="molecule type" value="Genomic_DNA"/>
</dbReference>
<dbReference type="Proteomes" id="UP000006545">
    <property type="component" value="Chromosome"/>
</dbReference>
<reference evidence="2" key="1">
    <citation type="submission" date="2011-04" db="EMBL/GenBank/DDBJ databases">
        <title>The complete genome of Porphyromonas asaccharolytica DSM 20707.</title>
        <authorList>
            <person name="Lucas S."/>
            <person name="Han J."/>
            <person name="Lapidus A."/>
            <person name="Bruce D."/>
            <person name="Goodwin L."/>
            <person name="Pitluck S."/>
            <person name="Peters L."/>
            <person name="Kyrpides N."/>
            <person name="Mavromatis K."/>
            <person name="Ivanova N."/>
            <person name="Ovchinnikova G."/>
            <person name="Pagani I."/>
            <person name="Lu M."/>
            <person name="Detter J.C."/>
            <person name="Tapia R."/>
            <person name="Han C."/>
            <person name="Land M."/>
            <person name="Hauser L."/>
            <person name="Markowitz V."/>
            <person name="Cheng J.-F."/>
            <person name="Hugenholtz P."/>
            <person name="Woyke T."/>
            <person name="Wu D."/>
            <person name="Gronow S."/>
            <person name="Wellnitz S."/>
            <person name="Brambilla E."/>
            <person name="Klenk H.-P."/>
            <person name="Eisen J.A."/>
        </authorList>
    </citation>
    <scope>NUCLEOTIDE SEQUENCE [LARGE SCALE GENOMIC DNA]</scope>
    <source>
        <strain evidence="2">ATCC 25260 / DSM 20707 / VPI 4198</strain>
    </source>
</reference>
<accession>F4KL73</accession>
<dbReference type="KEGG" id="pah:Poras_0093"/>
<keyword evidence="2" id="KW-1185">Reference proteome</keyword>
<name>F4KL73_PORAD</name>
<evidence type="ECO:0000313" key="1">
    <source>
        <dbReference type="EMBL" id="AEE12047.1"/>
    </source>
</evidence>
<dbReference type="HOGENOM" id="CLU_2651361_0_0_10"/>
<dbReference type="AlphaFoldDB" id="F4KL73"/>